<comment type="caution">
    <text evidence="13">The sequence shown here is derived from an EMBL/GenBank/DDBJ whole genome shotgun (WGS) entry which is preliminary data.</text>
</comment>
<dbReference type="GO" id="GO:0046872">
    <property type="term" value="F:metal ion binding"/>
    <property type="evidence" value="ECO:0007669"/>
    <property type="project" value="UniProtKB-KW"/>
</dbReference>
<dbReference type="InterPro" id="IPR000175">
    <property type="entry name" value="Na/ntran_symport"/>
</dbReference>
<evidence type="ECO:0000256" key="8">
    <source>
        <dbReference type="PIRSR" id="PIRSR600175-1"/>
    </source>
</evidence>
<feature type="binding site" evidence="8">
    <location>
        <position position="28"/>
    </location>
    <ligand>
        <name>Na(+)</name>
        <dbReference type="ChEBI" id="CHEBI:29101"/>
        <label>1</label>
    </ligand>
</feature>
<feature type="transmembrane region" description="Helical" evidence="12">
    <location>
        <begin position="295"/>
        <end position="321"/>
    </location>
</feature>
<evidence type="ECO:0000256" key="7">
    <source>
        <dbReference type="ARBA" id="ARBA00023180"/>
    </source>
</evidence>
<evidence type="ECO:0000256" key="2">
    <source>
        <dbReference type="ARBA" id="ARBA00006459"/>
    </source>
</evidence>
<feature type="region of interest" description="Disordered" evidence="11">
    <location>
        <begin position="548"/>
        <end position="622"/>
    </location>
</feature>
<reference evidence="13 14" key="1">
    <citation type="submission" date="2018-04" db="EMBL/GenBank/DDBJ databases">
        <title>The genome of golden apple snail Pomacea canaliculata provides insight into stress tolerance and invasive adaptation.</title>
        <authorList>
            <person name="Liu C."/>
            <person name="Liu B."/>
            <person name="Ren Y."/>
            <person name="Zhang Y."/>
            <person name="Wang H."/>
            <person name="Li S."/>
            <person name="Jiang F."/>
            <person name="Yin L."/>
            <person name="Zhang G."/>
            <person name="Qian W."/>
            <person name="Fan W."/>
        </authorList>
    </citation>
    <scope>NUCLEOTIDE SEQUENCE [LARGE SCALE GENOMIC DNA]</scope>
    <source>
        <strain evidence="13">SZHN2017</strain>
        <tissue evidence="13">Muscle</tissue>
    </source>
</reference>
<dbReference type="PANTHER" id="PTHR11616:SF321">
    <property type="entry name" value="SODIUM-DEPENDENT NUTRIENT AMINO ACID TRANSPORTER 1-RELATED"/>
    <property type="match status" value="1"/>
</dbReference>
<organism evidence="13 14">
    <name type="scientific">Pomacea canaliculata</name>
    <name type="common">Golden apple snail</name>
    <dbReference type="NCBI Taxonomy" id="400727"/>
    <lineage>
        <taxon>Eukaryota</taxon>
        <taxon>Metazoa</taxon>
        <taxon>Spiralia</taxon>
        <taxon>Lophotrochozoa</taxon>
        <taxon>Mollusca</taxon>
        <taxon>Gastropoda</taxon>
        <taxon>Caenogastropoda</taxon>
        <taxon>Architaenioglossa</taxon>
        <taxon>Ampullarioidea</taxon>
        <taxon>Ampullariidae</taxon>
        <taxon>Pomacea</taxon>
    </lineage>
</organism>
<dbReference type="Proteomes" id="UP000245119">
    <property type="component" value="Linkage Group LG1"/>
</dbReference>
<dbReference type="Pfam" id="PF00209">
    <property type="entry name" value="SNF"/>
    <property type="match status" value="1"/>
</dbReference>
<evidence type="ECO:0000313" key="14">
    <source>
        <dbReference type="Proteomes" id="UP000245119"/>
    </source>
</evidence>
<feature type="binding site" evidence="8">
    <location>
        <position position="26"/>
    </location>
    <ligand>
        <name>Na(+)</name>
        <dbReference type="ChEBI" id="CHEBI:29101"/>
        <label>1</label>
    </ligand>
</feature>
<keyword evidence="14" id="KW-1185">Reference proteome</keyword>
<dbReference type="EMBL" id="PZQS01000001">
    <property type="protein sequence ID" value="PVD38651.1"/>
    <property type="molecule type" value="Genomic_DNA"/>
</dbReference>
<dbReference type="PROSITE" id="PS50267">
    <property type="entry name" value="NA_NEUROTRAN_SYMP_3"/>
    <property type="match status" value="1"/>
</dbReference>
<dbReference type="GO" id="GO:0005886">
    <property type="term" value="C:plasma membrane"/>
    <property type="evidence" value="ECO:0007669"/>
    <property type="project" value="TreeGrafter"/>
</dbReference>
<evidence type="ECO:0000256" key="5">
    <source>
        <dbReference type="ARBA" id="ARBA00022989"/>
    </source>
</evidence>
<gene>
    <name evidence="13" type="ORF">C0Q70_01268</name>
</gene>
<dbReference type="GO" id="GO:0089718">
    <property type="term" value="P:amino acid import across plasma membrane"/>
    <property type="evidence" value="ECO:0007669"/>
    <property type="project" value="TreeGrafter"/>
</dbReference>
<dbReference type="NCBIfam" id="NF037979">
    <property type="entry name" value="Na_transp"/>
    <property type="match status" value="1"/>
</dbReference>
<keyword evidence="8" id="KW-0479">Metal-binding</keyword>
<feature type="binding site" evidence="8">
    <location>
        <position position="33"/>
    </location>
    <ligand>
        <name>Na(+)</name>
        <dbReference type="ChEBI" id="CHEBI:29101"/>
        <label>1</label>
    </ligand>
</feature>
<feature type="binding site" evidence="8">
    <location>
        <position position="269"/>
    </location>
    <ligand>
        <name>Na(+)</name>
        <dbReference type="ChEBI" id="CHEBI:29101"/>
        <label>1</label>
    </ligand>
</feature>
<evidence type="ECO:0000256" key="10">
    <source>
        <dbReference type="RuleBase" id="RU003732"/>
    </source>
</evidence>
<keyword evidence="3 10" id="KW-0813">Transport</keyword>
<evidence type="ECO:0000256" key="4">
    <source>
        <dbReference type="ARBA" id="ARBA00022692"/>
    </source>
</evidence>
<dbReference type="GO" id="GO:0005283">
    <property type="term" value="F:amino acid:sodium symporter activity"/>
    <property type="evidence" value="ECO:0007669"/>
    <property type="project" value="TreeGrafter"/>
</dbReference>
<dbReference type="PROSITE" id="PS00610">
    <property type="entry name" value="NA_NEUROTRAN_SYMP_1"/>
    <property type="match status" value="1"/>
</dbReference>
<feature type="transmembrane region" description="Helical" evidence="12">
    <location>
        <begin position="50"/>
        <end position="71"/>
    </location>
</feature>
<feature type="binding site" evidence="8">
    <location>
        <position position="370"/>
    </location>
    <ligand>
        <name>Na(+)</name>
        <dbReference type="ChEBI" id="CHEBI:29101"/>
        <label>1</label>
    </ligand>
</feature>
<feature type="transmembrane region" description="Helical" evidence="12">
    <location>
        <begin position="397"/>
        <end position="415"/>
    </location>
</feature>
<feature type="transmembrane region" description="Helical" evidence="12">
    <location>
        <begin position="219"/>
        <end position="246"/>
    </location>
</feature>
<evidence type="ECO:0000256" key="9">
    <source>
        <dbReference type="PIRSR" id="PIRSR600175-2"/>
    </source>
</evidence>
<feature type="compositionally biased region" description="Polar residues" evidence="11">
    <location>
        <begin position="608"/>
        <end position="622"/>
    </location>
</feature>
<evidence type="ECO:0000313" key="13">
    <source>
        <dbReference type="EMBL" id="PVD38651.1"/>
    </source>
</evidence>
<dbReference type="OrthoDB" id="6581954at2759"/>
<feature type="binding site" evidence="8">
    <location>
        <position position="301"/>
    </location>
    <ligand>
        <name>Na(+)</name>
        <dbReference type="ChEBI" id="CHEBI:29101"/>
        <label>1</label>
    </ligand>
</feature>
<feature type="transmembrane region" description="Helical" evidence="12">
    <location>
        <begin position="430"/>
        <end position="450"/>
    </location>
</feature>
<comment type="subcellular location">
    <subcellularLocation>
        <location evidence="1">Membrane</location>
        <topology evidence="1">Multi-pass membrane protein</topology>
    </subcellularLocation>
</comment>
<keyword evidence="4 10" id="KW-0812">Transmembrane</keyword>
<dbReference type="InterPro" id="IPR037272">
    <property type="entry name" value="SNS_sf"/>
</dbReference>
<name>A0A2T7PZ13_POMCA</name>
<evidence type="ECO:0000256" key="12">
    <source>
        <dbReference type="SAM" id="Phobius"/>
    </source>
</evidence>
<dbReference type="PRINTS" id="PR00176">
    <property type="entry name" value="NANEUSMPORT"/>
</dbReference>
<keyword evidence="9" id="KW-1015">Disulfide bond</keyword>
<protein>
    <recommendedName>
        <fullName evidence="10">Transporter</fullName>
    </recommendedName>
</protein>
<dbReference type="SUPFAM" id="SSF161070">
    <property type="entry name" value="SNF-like"/>
    <property type="match status" value="1"/>
</dbReference>
<feature type="disulfide bond" evidence="9">
    <location>
        <begin position="131"/>
        <end position="136"/>
    </location>
</feature>
<keyword evidence="7" id="KW-0325">Glycoprotein</keyword>
<feature type="transmembrane region" description="Helical" evidence="12">
    <location>
        <begin position="486"/>
        <end position="508"/>
    </location>
</feature>
<keyword evidence="6 12" id="KW-0472">Membrane</keyword>
<keyword evidence="5 12" id="KW-1133">Transmembrane helix</keyword>
<evidence type="ECO:0000256" key="11">
    <source>
        <dbReference type="SAM" id="MobiDB-lite"/>
    </source>
</evidence>
<feature type="transmembrane region" description="Helical" evidence="12">
    <location>
        <begin position="92"/>
        <end position="120"/>
    </location>
</feature>
<accession>A0A2T7PZ13</accession>
<feature type="transmembrane region" description="Helical" evidence="12">
    <location>
        <begin position="457"/>
        <end position="474"/>
    </location>
</feature>
<feature type="transmembrane region" description="Helical" evidence="12">
    <location>
        <begin position="354"/>
        <end position="376"/>
    </location>
</feature>
<keyword evidence="10" id="KW-0769">Symport</keyword>
<evidence type="ECO:0000256" key="1">
    <source>
        <dbReference type="ARBA" id="ARBA00004141"/>
    </source>
</evidence>
<evidence type="ECO:0000256" key="3">
    <source>
        <dbReference type="ARBA" id="ARBA00022448"/>
    </source>
</evidence>
<evidence type="ECO:0000256" key="6">
    <source>
        <dbReference type="ARBA" id="ARBA00023136"/>
    </source>
</evidence>
<dbReference type="AlphaFoldDB" id="A0A2T7PZ13"/>
<keyword evidence="8" id="KW-0915">Sodium</keyword>
<feature type="transmembrane region" description="Helical" evidence="12">
    <location>
        <begin position="266"/>
        <end position="283"/>
    </location>
</feature>
<feature type="transmembrane region" description="Helical" evidence="12">
    <location>
        <begin position="20"/>
        <end position="38"/>
    </location>
</feature>
<sequence length="622" mass="69109">MPGKHLSTHKRGQWGRQIEFVLTLIGYAVGLGNVWRFPYLCFKNGGGAFLIPYTLSLIFLGIPLFALEVAFGQFGGRGPLTIWFVSPAFRGVGIAALLVSTVIQLYYAVVIAWGVFYLFASMDSVLPWTRCDDCSCLLFRNNDSMEVVLNRSSVNCFAVSNTLSPCCREYALDSSGNIDRPGNLNWKMMLCNLFGWVIVFLVLCRGIKSLGKVVYFTTTVPYIIMTILLIRGVTLDGALTGILFYLTPDFSRLSDASVWSDAAVQIFFSLSACQGGLIAMSSYNRFDNNILREAFLVPIINCLTSFFAGFIVFSVLGHIAVQERTTVANVTQGGPGLAFVVYPDALATMPAAPLWAILFFFLFCILGFSSQFSLVETVITSVFDEFPHLFQKRWPKYAFRALWCFVGFLLGFPFLTQGGAYLLDLIDNSILGYPSLVVGLCELLILGYIYGRCEVDVLLVSQLIIIATAAQHQSRLSLGDPVWAEVLHLLVSLVPICCIPAWFFYYTCPRGLWATLRHLTAPKPEWIQRRFSIRKKAARKHAMAWHATPHLQDPEKYPGQDGVGHVQDPEKYPGQDGVGHVQDPEKYPGQDGVGHVQDPELDGMQHELSPQSASHQNNSSVK</sequence>
<feature type="transmembrane region" description="Helical" evidence="12">
    <location>
        <begin position="186"/>
        <end position="207"/>
    </location>
</feature>
<feature type="binding site" evidence="8">
    <location>
        <position position="366"/>
    </location>
    <ligand>
        <name>Na(+)</name>
        <dbReference type="ChEBI" id="CHEBI:29101"/>
        <label>1</label>
    </ligand>
</feature>
<comment type="similarity">
    <text evidence="2 10">Belongs to the sodium:neurotransmitter symporter (SNF) (TC 2.A.22) family.</text>
</comment>
<feature type="binding site" evidence="8">
    <location>
        <position position="29"/>
    </location>
    <ligand>
        <name>Na(+)</name>
        <dbReference type="ChEBI" id="CHEBI:29101"/>
        <label>1</label>
    </ligand>
</feature>
<proteinExistence type="inferred from homology"/>
<dbReference type="PANTHER" id="PTHR11616">
    <property type="entry name" value="SODIUM/CHLORIDE DEPENDENT TRANSPORTER"/>
    <property type="match status" value="1"/>
</dbReference>